<dbReference type="InterPro" id="IPR043502">
    <property type="entry name" value="DNA/RNA_pol_sf"/>
</dbReference>
<dbReference type="Gene3D" id="2.40.70.10">
    <property type="entry name" value="Acid Proteases"/>
    <property type="match status" value="1"/>
</dbReference>
<accession>A0A5B6VWX7</accession>
<dbReference type="Pfam" id="PF03732">
    <property type="entry name" value="Retrotrans_gag"/>
    <property type="match status" value="1"/>
</dbReference>
<feature type="region of interest" description="Disordered" evidence="1">
    <location>
        <begin position="274"/>
        <end position="297"/>
    </location>
</feature>
<evidence type="ECO:0000256" key="1">
    <source>
        <dbReference type="SAM" id="MobiDB-lite"/>
    </source>
</evidence>
<feature type="domain" description="Retrotransposon gag" evidence="2">
    <location>
        <begin position="138"/>
        <end position="195"/>
    </location>
</feature>
<feature type="compositionally biased region" description="Polar residues" evidence="1">
    <location>
        <begin position="342"/>
        <end position="365"/>
    </location>
</feature>
<evidence type="ECO:0000313" key="4">
    <source>
        <dbReference type="Proteomes" id="UP000325315"/>
    </source>
</evidence>
<dbReference type="AlphaFoldDB" id="A0A5B6VWX7"/>
<feature type="compositionally biased region" description="Polar residues" evidence="1">
    <location>
        <begin position="278"/>
        <end position="297"/>
    </location>
</feature>
<dbReference type="CDD" id="cd00303">
    <property type="entry name" value="retropepsin_like"/>
    <property type="match status" value="1"/>
</dbReference>
<dbReference type="SUPFAM" id="SSF56672">
    <property type="entry name" value="DNA/RNA polymerases"/>
    <property type="match status" value="1"/>
</dbReference>
<proteinExistence type="predicted"/>
<dbReference type="InterPro" id="IPR005162">
    <property type="entry name" value="Retrotrans_gag_dom"/>
</dbReference>
<dbReference type="Proteomes" id="UP000325315">
    <property type="component" value="Unassembled WGS sequence"/>
</dbReference>
<comment type="caution">
    <text evidence="3">The sequence shown here is derived from an EMBL/GenBank/DDBJ whole genome shotgun (WGS) entry which is preliminary data.</text>
</comment>
<dbReference type="PANTHER" id="PTHR15503:SF45">
    <property type="entry name" value="RNA-DIRECTED DNA POLYMERASE HOMOLOG"/>
    <property type="match status" value="1"/>
</dbReference>
<dbReference type="SUPFAM" id="SSF50630">
    <property type="entry name" value="Acid proteases"/>
    <property type="match status" value="1"/>
</dbReference>
<dbReference type="EMBL" id="SMMG02000005">
    <property type="protein sequence ID" value="KAA3473428.1"/>
    <property type="molecule type" value="Genomic_DNA"/>
</dbReference>
<name>A0A5B6VWX7_9ROSI</name>
<reference evidence="4" key="1">
    <citation type="journal article" date="2019" name="Plant Biotechnol. J.">
        <title>Genome sequencing of the Australian wild diploid species Gossypium australe highlights disease resistance and delayed gland morphogenesis.</title>
        <authorList>
            <person name="Cai Y."/>
            <person name="Cai X."/>
            <person name="Wang Q."/>
            <person name="Wang P."/>
            <person name="Zhang Y."/>
            <person name="Cai C."/>
            <person name="Xu Y."/>
            <person name="Wang K."/>
            <person name="Zhou Z."/>
            <person name="Wang C."/>
            <person name="Geng S."/>
            <person name="Li B."/>
            <person name="Dong Q."/>
            <person name="Hou Y."/>
            <person name="Wang H."/>
            <person name="Ai P."/>
            <person name="Liu Z."/>
            <person name="Yi F."/>
            <person name="Sun M."/>
            <person name="An G."/>
            <person name="Cheng J."/>
            <person name="Zhang Y."/>
            <person name="Shi Q."/>
            <person name="Xie Y."/>
            <person name="Shi X."/>
            <person name="Chang Y."/>
            <person name="Huang F."/>
            <person name="Chen Y."/>
            <person name="Hong S."/>
            <person name="Mi L."/>
            <person name="Sun Q."/>
            <person name="Zhang L."/>
            <person name="Zhou B."/>
            <person name="Peng R."/>
            <person name="Zhang X."/>
            <person name="Liu F."/>
        </authorList>
    </citation>
    <scope>NUCLEOTIDE SEQUENCE [LARGE SCALE GENOMIC DNA]</scope>
    <source>
        <strain evidence="4">cv. PA1801</strain>
    </source>
</reference>
<dbReference type="InterPro" id="IPR043128">
    <property type="entry name" value="Rev_trsase/Diguanyl_cyclase"/>
</dbReference>
<protein>
    <submittedName>
        <fullName evidence="3">Gag-Pol polyprotein</fullName>
    </submittedName>
</protein>
<dbReference type="InterPro" id="IPR021109">
    <property type="entry name" value="Peptidase_aspartic_dom_sf"/>
</dbReference>
<feature type="region of interest" description="Disordered" evidence="1">
    <location>
        <begin position="230"/>
        <end position="254"/>
    </location>
</feature>
<feature type="region of interest" description="Disordered" evidence="1">
    <location>
        <begin position="342"/>
        <end position="371"/>
    </location>
</feature>
<keyword evidence="4" id="KW-1185">Reference proteome</keyword>
<gene>
    <name evidence="3" type="ORF">EPI10_023804</name>
</gene>
<dbReference type="Pfam" id="PF08284">
    <property type="entry name" value="RVP_2"/>
    <property type="match status" value="1"/>
</dbReference>
<dbReference type="Gene3D" id="3.30.70.270">
    <property type="match status" value="1"/>
</dbReference>
<organism evidence="3 4">
    <name type="scientific">Gossypium australe</name>
    <dbReference type="NCBI Taxonomy" id="47621"/>
    <lineage>
        <taxon>Eukaryota</taxon>
        <taxon>Viridiplantae</taxon>
        <taxon>Streptophyta</taxon>
        <taxon>Embryophyta</taxon>
        <taxon>Tracheophyta</taxon>
        <taxon>Spermatophyta</taxon>
        <taxon>Magnoliopsida</taxon>
        <taxon>eudicotyledons</taxon>
        <taxon>Gunneridae</taxon>
        <taxon>Pentapetalae</taxon>
        <taxon>rosids</taxon>
        <taxon>malvids</taxon>
        <taxon>Malvales</taxon>
        <taxon>Malvaceae</taxon>
        <taxon>Malvoideae</taxon>
        <taxon>Gossypium</taxon>
    </lineage>
</organism>
<dbReference type="PANTHER" id="PTHR15503">
    <property type="entry name" value="LDOC1 RELATED"/>
    <property type="match status" value="1"/>
</dbReference>
<sequence>MDPNRAGPDEVKSNALAPAQGAAPSDSRPPTVSQGEGGKEAFLHMMNEWYTEFVRTNLDAQPPPPPPILRLILVAPQDFRANVDDDPKRAEFWLENSIMVFHELSCTPDEYLKCAISLLRDSTYHWSNTLVSVVLREKKYISQRFIDQKRNEFLELKQGCMTVTEYEGEFVRLSKYAWECVSTEAIMCKIFEDGLIEDIRVLFGILELKEFVVLVEWACKAEELNKEKRKANLEARDSKKRQMSKSFPSQSNKSKEIYSRLNFSTRYSRRVREKQHSSFKSQATSMASVGNVKSNRPEYQQCGRRHLGQYRMNDQAYFKCGSQEHFIRDCLEMAKKENFQSMGSSNIANTGRPSRNTGNGASSKGVTKDTIVRSEARAPARAYAIRAHEEVTSPDVITGTFSLYNTNVVALIDPGSTYSYVCVKLVTSENLPVEFTEFVIRVSNPLGKHVLVDRVCKNCPLMIRGHCFLADLMLLPFDEFDVILGMDWLTFHDAVVNCKRKIIELKCENGEILQIDSVESGELPVMISSMIAQIYVTKGCEAYLAYVLNTKESKLKVESMPIVCEYPDVFPEELPGLPPVGEIEFELKAQLQELRDKVLRDRVILPGVLRRKTEVTIKNKYPLPRIDDLFDQLKGAMIFSKIDLRSGYY</sequence>
<evidence type="ECO:0000259" key="2">
    <source>
        <dbReference type="Pfam" id="PF03732"/>
    </source>
</evidence>
<evidence type="ECO:0000313" key="3">
    <source>
        <dbReference type="EMBL" id="KAA3473428.1"/>
    </source>
</evidence>
<feature type="region of interest" description="Disordered" evidence="1">
    <location>
        <begin position="1"/>
        <end position="37"/>
    </location>
</feature>
<dbReference type="InterPro" id="IPR032567">
    <property type="entry name" value="RTL1-rel"/>
</dbReference>